<keyword evidence="1" id="KW-0645">Protease</keyword>
<protein>
    <submittedName>
        <fullName evidence="4">Retrovirus-related Pol polyprotein from transposon</fullName>
    </submittedName>
</protein>
<dbReference type="InterPro" id="IPR001969">
    <property type="entry name" value="Aspartic_peptidase_AS"/>
</dbReference>
<dbReference type="AlphaFoldDB" id="A0A1R1XDX0"/>
<evidence type="ECO:0000313" key="4">
    <source>
        <dbReference type="EMBL" id="OMJ12783.1"/>
    </source>
</evidence>
<evidence type="ECO:0000256" key="2">
    <source>
        <dbReference type="SAM" id="MobiDB-lite"/>
    </source>
</evidence>
<feature type="region of interest" description="Disordered" evidence="2">
    <location>
        <begin position="97"/>
        <end position="145"/>
    </location>
</feature>
<dbReference type="Gene3D" id="3.10.10.10">
    <property type="entry name" value="HIV Type 1 Reverse Transcriptase, subunit A, domain 1"/>
    <property type="match status" value="1"/>
</dbReference>
<dbReference type="OrthoDB" id="5596707at2759"/>
<keyword evidence="1" id="KW-0064">Aspartyl protease</keyword>
<dbReference type="InterPro" id="IPR043502">
    <property type="entry name" value="DNA/RNA_pol_sf"/>
</dbReference>
<dbReference type="InterPro" id="IPR021109">
    <property type="entry name" value="Peptidase_aspartic_dom_sf"/>
</dbReference>
<dbReference type="SUPFAM" id="SSF56672">
    <property type="entry name" value="DNA/RNA polymerases"/>
    <property type="match status" value="1"/>
</dbReference>
<dbReference type="InterPro" id="IPR000477">
    <property type="entry name" value="RT_dom"/>
</dbReference>
<dbReference type="Proteomes" id="UP000187429">
    <property type="component" value="Unassembled WGS sequence"/>
</dbReference>
<comment type="caution">
    <text evidence="4">The sequence shown here is derived from an EMBL/GenBank/DDBJ whole genome shotgun (WGS) entry which is preliminary data.</text>
</comment>
<reference evidence="5" key="1">
    <citation type="submission" date="2017-01" db="EMBL/GenBank/DDBJ databases">
        <authorList>
            <person name="Wang Y."/>
            <person name="White M."/>
            <person name="Kvist S."/>
            <person name="Moncalvo J.-M."/>
        </authorList>
    </citation>
    <scope>NUCLEOTIDE SEQUENCE [LARGE SCALE GENOMIC DNA]</scope>
    <source>
        <strain evidence="5">ID-206-W2</strain>
    </source>
</reference>
<evidence type="ECO:0000259" key="3">
    <source>
        <dbReference type="PROSITE" id="PS50878"/>
    </source>
</evidence>
<dbReference type="Pfam" id="PF00078">
    <property type="entry name" value="RVT_1"/>
    <property type="match status" value="1"/>
</dbReference>
<dbReference type="GO" id="GO:0004190">
    <property type="term" value="F:aspartic-type endopeptidase activity"/>
    <property type="evidence" value="ECO:0007669"/>
    <property type="project" value="UniProtKB-KW"/>
</dbReference>
<organism evidence="4 5">
    <name type="scientific">Smittium culicis</name>
    <dbReference type="NCBI Taxonomy" id="133412"/>
    <lineage>
        <taxon>Eukaryota</taxon>
        <taxon>Fungi</taxon>
        <taxon>Fungi incertae sedis</taxon>
        <taxon>Zoopagomycota</taxon>
        <taxon>Kickxellomycotina</taxon>
        <taxon>Harpellomycetes</taxon>
        <taxon>Harpellales</taxon>
        <taxon>Legeriomycetaceae</taxon>
        <taxon>Smittium</taxon>
    </lineage>
</organism>
<dbReference type="Pfam" id="PF13650">
    <property type="entry name" value="Asp_protease_2"/>
    <property type="match status" value="1"/>
</dbReference>
<sequence>MTLTSRSDFNTFIQKIRPVIQLVAKTDSTLSVAMLRQQVDSEIRRFLPEIQNESFASFEQRLKLQFQELQTKSTSRSNAVYRPTDISTSMDLDTISAPIRRTNNYSRPASPSSFRPRSPSNFRNRNMSSSMQVISKPPNPPDKSLKTVSFSDPPTTDIKYISVSDSPDSLFASRLPFYDLPTGKLTSTPLTTMTLHLNESICFKLTATINDRTVSVLLDTGSQITSMTESTCSMLRLPTTRCEPLNLRLGDNSAGSTSDKLAIANICFGNTKFKTTFRLMTTQPYDIILGANFIVASKSSYDPSTMTISFAQGDKLDIFKMMPSGLKATEWAPLVLAASAVYCLPKADPDISAILMDVATLFDPTPRIINTDFPHQLRLTTDHPAHARMRRYSPEEARVLREHVKELYEAGYARPSKSPYSANPLIVPKADGTPRVVINFRPLNKITIRDEYPLPRIDVILNQLFGCCFYSKLDVLKVFYQIPLHPNSIEASAFSTQDGHFEFLVMPQGMSESPATFQRNIK</sequence>
<evidence type="ECO:0000313" key="5">
    <source>
        <dbReference type="Proteomes" id="UP000187429"/>
    </source>
</evidence>
<proteinExistence type="predicted"/>
<feature type="compositionally biased region" description="Low complexity" evidence="2">
    <location>
        <begin position="106"/>
        <end position="131"/>
    </location>
</feature>
<keyword evidence="5" id="KW-1185">Reference proteome</keyword>
<dbReference type="GO" id="GO:0006508">
    <property type="term" value="P:proteolysis"/>
    <property type="evidence" value="ECO:0007669"/>
    <property type="project" value="InterPro"/>
</dbReference>
<dbReference type="EMBL" id="LSSM01005391">
    <property type="protein sequence ID" value="OMJ12783.1"/>
    <property type="molecule type" value="Genomic_DNA"/>
</dbReference>
<keyword evidence="1" id="KW-0378">Hydrolase</keyword>
<dbReference type="InterPro" id="IPR053134">
    <property type="entry name" value="RNA-dir_DNA_polymerase"/>
</dbReference>
<feature type="domain" description="Reverse transcriptase" evidence="3">
    <location>
        <begin position="408"/>
        <end position="522"/>
    </location>
</feature>
<dbReference type="PROSITE" id="PS50878">
    <property type="entry name" value="RT_POL"/>
    <property type="match status" value="1"/>
</dbReference>
<dbReference type="CDD" id="cd00303">
    <property type="entry name" value="retropepsin_like"/>
    <property type="match status" value="1"/>
</dbReference>
<dbReference type="SUPFAM" id="SSF50630">
    <property type="entry name" value="Acid proteases"/>
    <property type="match status" value="1"/>
</dbReference>
<name>A0A1R1XDX0_9FUNG</name>
<evidence type="ECO:0000256" key="1">
    <source>
        <dbReference type="ARBA" id="ARBA00022750"/>
    </source>
</evidence>
<gene>
    <name evidence="4" type="ORF">AYI69_g9267</name>
</gene>
<dbReference type="Gene3D" id="2.40.70.10">
    <property type="entry name" value="Acid Proteases"/>
    <property type="match status" value="1"/>
</dbReference>
<dbReference type="PANTHER" id="PTHR24559:SF444">
    <property type="entry name" value="REVERSE TRANSCRIPTASE DOMAIN-CONTAINING PROTEIN"/>
    <property type="match status" value="1"/>
</dbReference>
<dbReference type="PROSITE" id="PS00141">
    <property type="entry name" value="ASP_PROTEASE"/>
    <property type="match status" value="1"/>
</dbReference>
<dbReference type="PANTHER" id="PTHR24559">
    <property type="entry name" value="TRANSPOSON TY3-I GAG-POL POLYPROTEIN"/>
    <property type="match status" value="1"/>
</dbReference>
<dbReference type="CDD" id="cd01647">
    <property type="entry name" value="RT_LTR"/>
    <property type="match status" value="1"/>
</dbReference>
<accession>A0A1R1XDX0</accession>